<evidence type="ECO:0000256" key="8">
    <source>
        <dbReference type="ARBA" id="ARBA00052386"/>
    </source>
</evidence>
<evidence type="ECO:0000256" key="1">
    <source>
        <dbReference type="ARBA" id="ARBA00005842"/>
    </source>
</evidence>
<keyword evidence="3" id="KW-0203">Cytokinin biosynthesis</keyword>
<evidence type="ECO:0000256" key="5">
    <source>
        <dbReference type="ARBA" id="ARBA00022840"/>
    </source>
</evidence>
<dbReference type="InterPro" id="IPR027417">
    <property type="entry name" value="P-loop_NTPase"/>
</dbReference>
<dbReference type="PANTHER" id="PTHR11088:SF88">
    <property type="entry name" value="ADENYLATE ISOPENTENYLTRANSFERASE"/>
    <property type="match status" value="1"/>
</dbReference>
<comment type="catalytic activity">
    <reaction evidence="8">
        <text>dimethylallyl diphosphate + ADP = N(6)-(dimethylallyl)adenosine 5'-diphosphate + diphosphate</text>
        <dbReference type="Rhea" id="RHEA:36327"/>
        <dbReference type="ChEBI" id="CHEBI:33019"/>
        <dbReference type="ChEBI" id="CHEBI:57623"/>
        <dbReference type="ChEBI" id="CHEBI:73533"/>
        <dbReference type="ChEBI" id="CHEBI:456216"/>
        <dbReference type="EC" id="2.5.1.112"/>
    </reaction>
</comment>
<keyword evidence="5" id="KW-0067">ATP-binding</keyword>
<name>A0A067LCP1_JATCU</name>
<dbReference type="OrthoDB" id="775260at2759"/>
<dbReference type="FunFam" id="1.10.287.890:FF:000002">
    <property type="entry name" value="Adenylate isopentenyltransferase 5, chloroplastic"/>
    <property type="match status" value="1"/>
</dbReference>
<comment type="similarity">
    <text evidence="1">Belongs to the IPP transferase family.</text>
</comment>
<dbReference type="STRING" id="180498.A0A067LCP1"/>
<dbReference type="Proteomes" id="UP000027138">
    <property type="component" value="Unassembled WGS sequence"/>
</dbReference>
<dbReference type="InterPro" id="IPR039657">
    <property type="entry name" value="Dimethylallyltransferase"/>
</dbReference>
<keyword evidence="2" id="KW-0808">Transferase</keyword>
<evidence type="ECO:0000256" key="6">
    <source>
        <dbReference type="ARBA" id="ARBA00022946"/>
    </source>
</evidence>
<dbReference type="SUPFAM" id="SSF52540">
    <property type="entry name" value="P-loop containing nucleoside triphosphate hydrolases"/>
    <property type="match status" value="1"/>
</dbReference>
<evidence type="ECO:0000256" key="9">
    <source>
        <dbReference type="ARBA" id="ARBA00055191"/>
    </source>
</evidence>
<dbReference type="Pfam" id="PF01715">
    <property type="entry name" value="IPPT"/>
    <property type="match status" value="2"/>
</dbReference>
<dbReference type="GO" id="GO:0009824">
    <property type="term" value="F:AMP dimethylallyltransferase activity"/>
    <property type="evidence" value="ECO:0007669"/>
    <property type="project" value="UniProtKB-ARBA"/>
</dbReference>
<proteinExistence type="inferred from homology"/>
<keyword evidence="4" id="KW-0547">Nucleotide-binding</keyword>
<dbReference type="EC" id="2.5.1.112" evidence="10"/>
<evidence type="ECO:0000256" key="2">
    <source>
        <dbReference type="ARBA" id="ARBA00022679"/>
    </source>
</evidence>
<protein>
    <recommendedName>
        <fullName evidence="10">adenylate dimethylallyltransferase (ADP/ATP-dependent)</fullName>
        <ecNumber evidence="10">2.5.1.112</ecNumber>
    </recommendedName>
</protein>
<dbReference type="Gene3D" id="1.10.287.890">
    <property type="entry name" value="Crystal structure of tRNA isopentenylpyrophosphate transferase (bh2366) domain"/>
    <property type="match status" value="1"/>
</dbReference>
<dbReference type="GO" id="GO:0006400">
    <property type="term" value="P:tRNA modification"/>
    <property type="evidence" value="ECO:0007669"/>
    <property type="project" value="TreeGrafter"/>
</dbReference>
<organism evidence="11 12">
    <name type="scientific">Jatropha curcas</name>
    <name type="common">Barbados nut</name>
    <dbReference type="NCBI Taxonomy" id="180498"/>
    <lineage>
        <taxon>Eukaryota</taxon>
        <taxon>Viridiplantae</taxon>
        <taxon>Streptophyta</taxon>
        <taxon>Embryophyta</taxon>
        <taxon>Tracheophyta</taxon>
        <taxon>Spermatophyta</taxon>
        <taxon>Magnoliopsida</taxon>
        <taxon>eudicotyledons</taxon>
        <taxon>Gunneridae</taxon>
        <taxon>Pentapetalae</taxon>
        <taxon>rosids</taxon>
        <taxon>fabids</taxon>
        <taxon>Malpighiales</taxon>
        <taxon>Euphorbiaceae</taxon>
        <taxon>Crotonoideae</taxon>
        <taxon>Jatropheae</taxon>
        <taxon>Jatropha</taxon>
    </lineage>
</organism>
<sequence length="309" mass="35263">MKLRIRFQIESHPTLLERPHTALDLNNDRYSSTSTIEPVIKKNKTLFIMGATCTGKSKLSVDIATHFQAEIINSDKMQFYKGLDIVTNKLAESERNGIPHHLLGFVEDPEADFTAQDFSNHVNSTITQIINNGSLPIIVGGSNNYIKQLVESPSSNFKEKFDSCFIWLDVAVPVLYEHAAKRVDLMVQSGLVEEVRSMVEPGSDYSRGVWRAIGVPEMDQFLYAEKYNADERMKKIFLDLAIDRIKENTCRLVDSQLRKIHDMIYELGWELHRIDATSVREKDGEEAVEAWNKEVLEPSLEIVRDFLQG</sequence>
<evidence type="ECO:0000313" key="12">
    <source>
        <dbReference type="Proteomes" id="UP000027138"/>
    </source>
</evidence>
<evidence type="ECO:0000256" key="4">
    <source>
        <dbReference type="ARBA" id="ARBA00022741"/>
    </source>
</evidence>
<keyword evidence="6" id="KW-0809">Transit peptide</keyword>
<evidence type="ECO:0000256" key="7">
    <source>
        <dbReference type="ARBA" id="ARBA00051744"/>
    </source>
</evidence>
<accession>A0A067LCP1</accession>
<gene>
    <name evidence="11" type="ORF">JCGZ_10061</name>
</gene>
<dbReference type="EMBL" id="KK914219">
    <property type="protein sequence ID" value="KDP46221.1"/>
    <property type="molecule type" value="Genomic_DNA"/>
</dbReference>
<keyword evidence="12" id="KW-1185">Reference proteome</keyword>
<dbReference type="Gene3D" id="3.40.50.300">
    <property type="entry name" value="P-loop containing nucleotide triphosphate hydrolases"/>
    <property type="match status" value="1"/>
</dbReference>
<evidence type="ECO:0000256" key="3">
    <source>
        <dbReference type="ARBA" id="ARBA00022712"/>
    </source>
</evidence>
<dbReference type="GO" id="GO:0009691">
    <property type="term" value="P:cytokinin biosynthetic process"/>
    <property type="evidence" value="ECO:0007669"/>
    <property type="project" value="UniProtKB-KW"/>
</dbReference>
<dbReference type="GO" id="GO:0052622">
    <property type="term" value="F:ATP/ADP dimethylallyltransferase activity"/>
    <property type="evidence" value="ECO:0007669"/>
    <property type="project" value="UniProtKB-EC"/>
</dbReference>
<comment type="function">
    <text evidence="9">Involved in cytokinin biosynthesis. Catalyzes the transfer of an isopentenyl group from dimethylallyl diphosphate (DMAPP) to ATP and ADP.</text>
</comment>
<evidence type="ECO:0000256" key="10">
    <source>
        <dbReference type="ARBA" id="ARBA00066838"/>
    </source>
</evidence>
<dbReference type="GO" id="GO:0005524">
    <property type="term" value="F:ATP binding"/>
    <property type="evidence" value="ECO:0007669"/>
    <property type="project" value="UniProtKB-KW"/>
</dbReference>
<dbReference type="GO" id="GO:0005739">
    <property type="term" value="C:mitochondrion"/>
    <property type="evidence" value="ECO:0007669"/>
    <property type="project" value="TreeGrafter"/>
</dbReference>
<comment type="catalytic activity">
    <reaction evidence="7">
        <text>dimethylallyl diphosphate + ATP = N(6)-(dimethylallyl)adenosine 5'-triphosphate + diphosphate</text>
        <dbReference type="Rhea" id="RHEA:36331"/>
        <dbReference type="ChEBI" id="CHEBI:30616"/>
        <dbReference type="ChEBI" id="CHEBI:33019"/>
        <dbReference type="ChEBI" id="CHEBI:57623"/>
        <dbReference type="ChEBI" id="CHEBI:73532"/>
        <dbReference type="EC" id="2.5.1.112"/>
    </reaction>
</comment>
<dbReference type="GO" id="GO:0052381">
    <property type="term" value="F:tRNA dimethylallyltransferase activity"/>
    <property type="evidence" value="ECO:0007669"/>
    <property type="project" value="TreeGrafter"/>
</dbReference>
<dbReference type="AlphaFoldDB" id="A0A067LCP1"/>
<reference evidence="11 12" key="1">
    <citation type="journal article" date="2014" name="PLoS ONE">
        <title>Global Analysis of Gene Expression Profiles in Physic Nut (Jatropha curcas L.) Seedlings Exposed to Salt Stress.</title>
        <authorList>
            <person name="Zhang L."/>
            <person name="Zhang C."/>
            <person name="Wu P."/>
            <person name="Chen Y."/>
            <person name="Li M."/>
            <person name="Jiang H."/>
            <person name="Wu G."/>
        </authorList>
    </citation>
    <scope>NUCLEOTIDE SEQUENCE [LARGE SCALE GENOMIC DNA]</scope>
    <source>
        <strain evidence="12">cv. GZQX0401</strain>
        <tissue evidence="11">Young leaves</tissue>
    </source>
</reference>
<evidence type="ECO:0000313" key="11">
    <source>
        <dbReference type="EMBL" id="KDP46221.1"/>
    </source>
</evidence>
<dbReference type="PANTHER" id="PTHR11088">
    <property type="entry name" value="TRNA DIMETHYLALLYLTRANSFERASE"/>
    <property type="match status" value="1"/>
</dbReference>